<evidence type="ECO:0000313" key="3">
    <source>
        <dbReference type="Proteomes" id="UP000015454"/>
    </source>
</evidence>
<accession>T0GIK7</accession>
<sequence length="246" mass="28524">MAKDEILKKIKETALLLGGKSPSIGDMEKYAKIPSHKWKGKYWTRWSDALAEAGFAANTFSSPAFGKEHILKEILIYARSLNKIPTYTELKIRKQTDSNFPSVTTIKNTFQNIEYSEIKKDLYNYCNNNSEYSDLLALFNEADKAPSLKPSVSESNKISSGYVYLFQHGSRNEYKIGKTNNIIRREGEISIELPEKARPIHHIETDDPSGIEKYWHHRFKDKRKNGEWFELSNADVKAFMRWKNIY</sequence>
<reference evidence="2" key="1">
    <citation type="submission" date="2013-05" db="EMBL/GenBank/DDBJ databases">
        <authorList>
            <person name="Harkins D.M."/>
            <person name="Durkin A.S."/>
            <person name="Brinkac L.M."/>
            <person name="Haft D.H."/>
            <person name="Selengut J.D."/>
            <person name="Sanka R."/>
            <person name="DePew J."/>
            <person name="Purushe J."/>
            <person name="Hartskeerl R.A."/>
            <person name="Ahmed A."/>
            <person name="van der Linden H."/>
            <person name="Goris M.G.A."/>
            <person name="Vinetz J.M."/>
            <person name="Sutton G.G."/>
            <person name="Nierman W.C."/>
            <person name="Fouts D.E."/>
        </authorList>
    </citation>
    <scope>NUCLEOTIDE SEQUENCE [LARGE SCALE GENOMIC DNA]</scope>
    <source>
        <strain evidence="2">5399</strain>
    </source>
</reference>
<dbReference type="STRING" id="1049789.LEP1GSC050_0115"/>
<feature type="domain" description="Bacteriophage T5 Orf172 DNA-binding" evidence="1">
    <location>
        <begin position="168"/>
        <end position="243"/>
    </location>
</feature>
<proteinExistence type="predicted"/>
<organism evidence="2 3">
    <name type="scientific">Leptospira broomii serovar Hurstbridge str. 5399</name>
    <dbReference type="NCBI Taxonomy" id="1049789"/>
    <lineage>
        <taxon>Bacteria</taxon>
        <taxon>Pseudomonadati</taxon>
        <taxon>Spirochaetota</taxon>
        <taxon>Spirochaetia</taxon>
        <taxon>Leptospirales</taxon>
        <taxon>Leptospiraceae</taxon>
        <taxon>Leptospira</taxon>
    </lineage>
</organism>
<dbReference type="RefSeq" id="WP_010568217.1">
    <property type="nucleotide sequence ID" value="NZ_AHMO02000007.1"/>
</dbReference>
<dbReference type="EMBL" id="AHMO02000007">
    <property type="protein sequence ID" value="EQA46654.1"/>
    <property type="molecule type" value="Genomic_DNA"/>
</dbReference>
<dbReference type="Pfam" id="PF13455">
    <property type="entry name" value="MUG113"/>
    <property type="match status" value="1"/>
</dbReference>
<protein>
    <submittedName>
        <fullName evidence="2">T5orf172 domain protein</fullName>
    </submittedName>
</protein>
<evidence type="ECO:0000313" key="2">
    <source>
        <dbReference type="EMBL" id="EQA46654.1"/>
    </source>
</evidence>
<dbReference type="AlphaFoldDB" id="T0GIK7"/>
<dbReference type="SMART" id="SM00974">
    <property type="entry name" value="T5orf172"/>
    <property type="match status" value="1"/>
</dbReference>
<gene>
    <name evidence="2" type="ORF">LEP1GSC050_0115</name>
</gene>
<dbReference type="OrthoDB" id="647741at2"/>
<name>T0GIK7_9LEPT</name>
<evidence type="ECO:0000259" key="1">
    <source>
        <dbReference type="SMART" id="SM00974"/>
    </source>
</evidence>
<dbReference type="InterPro" id="IPR018306">
    <property type="entry name" value="Phage_T5_Orf172_DNA-bd"/>
</dbReference>
<comment type="caution">
    <text evidence="2">The sequence shown here is derived from an EMBL/GenBank/DDBJ whole genome shotgun (WGS) entry which is preliminary data.</text>
</comment>
<dbReference type="Proteomes" id="UP000015454">
    <property type="component" value="Unassembled WGS sequence"/>
</dbReference>
<keyword evidence="3" id="KW-1185">Reference proteome</keyword>